<keyword evidence="3" id="KW-0677">Repeat</keyword>
<dbReference type="InterPro" id="IPR003107">
    <property type="entry name" value="HAT"/>
</dbReference>
<accession>A0A075B2U9</accession>
<dbReference type="GO" id="GO:0000243">
    <property type="term" value="C:commitment complex"/>
    <property type="evidence" value="ECO:0007669"/>
    <property type="project" value="TreeGrafter"/>
</dbReference>
<proteinExistence type="inferred from homology"/>
<keyword evidence="4" id="KW-0508">mRNA splicing</keyword>
<dbReference type="OrthoDB" id="10265668at2759"/>
<evidence type="ECO:0000256" key="5">
    <source>
        <dbReference type="ARBA" id="ARBA00023242"/>
    </source>
</evidence>
<keyword evidence="2" id="KW-0507">mRNA processing</keyword>
<dbReference type="GO" id="GO:0071004">
    <property type="term" value="C:U2-type prespliceosome"/>
    <property type="evidence" value="ECO:0007669"/>
    <property type="project" value="TreeGrafter"/>
</dbReference>
<dbReference type="GO" id="GO:0140727">
    <property type="term" value="P:siRNA-mediated pericentric heterochromatin formation"/>
    <property type="evidence" value="ECO:0007669"/>
    <property type="project" value="EnsemblFungi"/>
</dbReference>
<dbReference type="SUPFAM" id="SSF48452">
    <property type="entry name" value="TPR-like"/>
    <property type="match status" value="1"/>
</dbReference>
<dbReference type="Gene3D" id="1.25.40.10">
    <property type="entry name" value="Tetratricopeptide repeat domain"/>
    <property type="match status" value="2"/>
</dbReference>
<evidence type="ECO:0008006" key="9">
    <source>
        <dbReference type="Google" id="ProtNLM"/>
    </source>
</evidence>
<evidence type="ECO:0000256" key="4">
    <source>
        <dbReference type="ARBA" id="ARBA00023187"/>
    </source>
</evidence>
<dbReference type="GO" id="GO:0005685">
    <property type="term" value="C:U1 snRNP"/>
    <property type="evidence" value="ECO:0007669"/>
    <property type="project" value="EnsemblFungi"/>
</dbReference>
<evidence type="ECO:0000313" key="8">
    <source>
        <dbReference type="Proteomes" id="UP000030755"/>
    </source>
</evidence>
<protein>
    <recommendedName>
        <fullName evidence="9">Suppressor of forked domain-containing protein</fullName>
    </recommendedName>
</protein>
<dbReference type="FunFam" id="1.25.40.10:FF:000064">
    <property type="entry name" value="Putative pre-mrna-processing factor 39"/>
    <property type="match status" value="1"/>
</dbReference>
<evidence type="ECO:0000256" key="6">
    <source>
        <dbReference type="ARBA" id="ARBA00038019"/>
    </source>
</evidence>
<dbReference type="Pfam" id="PF23240">
    <property type="entry name" value="HAT_PRP39_N"/>
    <property type="match status" value="1"/>
</dbReference>
<dbReference type="PANTHER" id="PTHR17204:SF5">
    <property type="entry name" value="PRE-MRNA-PROCESSING FACTOR 39"/>
    <property type="match status" value="1"/>
</dbReference>
<dbReference type="OMA" id="ARICFLY"/>
<dbReference type="GO" id="GO:0030627">
    <property type="term" value="F:pre-mRNA 5'-splice site binding"/>
    <property type="evidence" value="ECO:0007669"/>
    <property type="project" value="TreeGrafter"/>
</dbReference>
<keyword evidence="8" id="KW-1185">Reference proteome</keyword>
<dbReference type="SMART" id="SM00386">
    <property type="entry name" value="HAT"/>
    <property type="match status" value="7"/>
</dbReference>
<dbReference type="PANTHER" id="PTHR17204">
    <property type="entry name" value="PRE-MRNA PROCESSING PROTEIN PRP39-RELATED"/>
    <property type="match status" value="1"/>
</dbReference>
<organism evidence="7 8">
    <name type="scientific">Rozella allomycis (strain CSF55)</name>
    <dbReference type="NCBI Taxonomy" id="988480"/>
    <lineage>
        <taxon>Eukaryota</taxon>
        <taxon>Fungi</taxon>
        <taxon>Fungi incertae sedis</taxon>
        <taxon>Cryptomycota</taxon>
        <taxon>Cryptomycota incertae sedis</taxon>
        <taxon>Rozella</taxon>
    </lineage>
</organism>
<evidence type="ECO:0000256" key="1">
    <source>
        <dbReference type="ARBA" id="ARBA00004123"/>
    </source>
</evidence>
<dbReference type="EMBL" id="KE560384">
    <property type="protein sequence ID" value="EPZ36933.1"/>
    <property type="molecule type" value="Genomic_DNA"/>
</dbReference>
<dbReference type="InterPro" id="IPR059164">
    <property type="entry name" value="HAT_PRP39_C"/>
</dbReference>
<dbReference type="Proteomes" id="UP000030755">
    <property type="component" value="Unassembled WGS sequence"/>
</dbReference>
<reference evidence="7 8" key="1">
    <citation type="journal article" date="2013" name="Curr. Biol.">
        <title>Shared signatures of parasitism and phylogenomics unite Cryptomycota and microsporidia.</title>
        <authorList>
            <person name="James T.Y."/>
            <person name="Pelin A."/>
            <person name="Bonen L."/>
            <person name="Ahrendt S."/>
            <person name="Sain D."/>
            <person name="Corradi N."/>
            <person name="Stajich J.E."/>
        </authorList>
    </citation>
    <scope>NUCLEOTIDE SEQUENCE [LARGE SCALE GENOMIC DNA]</scope>
    <source>
        <strain evidence="7 8">CSF55</strain>
    </source>
</reference>
<dbReference type="GO" id="GO:0000395">
    <property type="term" value="P:mRNA 5'-splice site recognition"/>
    <property type="evidence" value="ECO:0007669"/>
    <property type="project" value="TreeGrafter"/>
</dbReference>
<dbReference type="HOGENOM" id="CLU_007434_2_0_1"/>
<sequence length="518" mass="61832">MSTVEFESQLKEALSRNPHDFSAWEQLLQVNETKVAKALAEAPRTKMTIDTMPESLRRAIQGTQKTYDEFLGRFPYCFGYWKKYAEFEMVHEGDVKAREVYERGVGAFPNSVDLWIQYCTFVTKITKNPTEVRGLYERGVECIGLDFMAHSFYDIYLEWEENRAIEQNSYSRTLSLLDRLIRIPMQQYQRYYERYQQIANVRNAREMVSAEEYQVLRKRVIGEMKTRQVKNIRDDAVDSEIKQIVLNDRAGVFSITEEKVKKRWQFEENIKRPYFHVKPLDEGQIINWNKYLDFEESEGDAVRIISLYERCLISCAFYEEFWIRYSKYLILIQDYERAENVFIRSVYTFIPESQPKCLISFVYFKESQGKINEARELLNYYLQKRPGQLQVLIEYANFEKRNKSFQDGLKFISSWLESVDEVSKPFLYSFLAKNIWIYNKEINKAREMFIKGIQETTDKFLLFQYIQFEITNNNLESKENVLNIFNLIKDYSFPIHIKKQVVEKICDFLIDCGCAMKE</sequence>
<comment type="subcellular location">
    <subcellularLocation>
        <location evidence="1">Nucleus</location>
    </subcellularLocation>
</comment>
<name>A0A075B2U9_ROZAC</name>
<dbReference type="Pfam" id="PF23241">
    <property type="entry name" value="HAT_PRP39_C"/>
    <property type="match status" value="1"/>
</dbReference>
<evidence type="ECO:0000256" key="2">
    <source>
        <dbReference type="ARBA" id="ARBA00022664"/>
    </source>
</evidence>
<comment type="similarity">
    <text evidence="6">Belongs to the PRP39 family.</text>
</comment>
<dbReference type="AlphaFoldDB" id="A0A075B2U9"/>
<keyword evidence="5" id="KW-0539">Nucleus</keyword>
<gene>
    <name evidence="7" type="ORF">O9G_001378</name>
</gene>
<evidence type="ECO:0000313" key="7">
    <source>
        <dbReference type="EMBL" id="EPZ36933.1"/>
    </source>
</evidence>
<dbReference type="STRING" id="988480.A0A075B2U9"/>
<dbReference type="InterPro" id="IPR011990">
    <property type="entry name" value="TPR-like_helical_dom_sf"/>
</dbReference>
<evidence type="ECO:0000256" key="3">
    <source>
        <dbReference type="ARBA" id="ARBA00022737"/>
    </source>
</evidence>